<keyword evidence="5" id="KW-1003">Cell membrane</keyword>
<dbReference type="Pfam" id="PF02706">
    <property type="entry name" value="Wzz"/>
    <property type="match status" value="1"/>
</dbReference>
<gene>
    <name evidence="21" type="ORF">THII_0798</name>
</gene>
<dbReference type="STRING" id="40754.THII_0798"/>
<keyword evidence="14" id="KW-0829">Tyrosine-protein kinase</keyword>
<evidence type="ECO:0000256" key="7">
    <source>
        <dbReference type="ARBA" id="ARBA00022679"/>
    </source>
</evidence>
<keyword evidence="16" id="KW-0175">Coiled coil</keyword>
<comment type="similarity">
    <text evidence="2">Belongs to the CpsD/CapB family.</text>
</comment>
<evidence type="ECO:0000256" key="17">
    <source>
        <dbReference type="SAM" id="Phobius"/>
    </source>
</evidence>
<evidence type="ECO:0000256" key="13">
    <source>
        <dbReference type="ARBA" id="ARBA00023136"/>
    </source>
</evidence>
<evidence type="ECO:0000256" key="16">
    <source>
        <dbReference type="SAM" id="Coils"/>
    </source>
</evidence>
<evidence type="ECO:0000256" key="9">
    <source>
        <dbReference type="ARBA" id="ARBA00022741"/>
    </source>
</evidence>
<dbReference type="HOGENOM" id="CLU_009912_2_1_6"/>
<dbReference type="GO" id="GO:0005524">
    <property type="term" value="F:ATP binding"/>
    <property type="evidence" value="ECO:0007669"/>
    <property type="project" value="UniProtKB-KW"/>
</dbReference>
<reference evidence="21 22" key="1">
    <citation type="journal article" date="2014" name="ISME J.">
        <title>Ecophysiology of Thioploca ingrica as revealed by the complete genome sequence supplemented with proteomic evidence.</title>
        <authorList>
            <person name="Kojima H."/>
            <person name="Ogura Y."/>
            <person name="Yamamoto N."/>
            <person name="Togashi T."/>
            <person name="Mori H."/>
            <person name="Watanabe T."/>
            <person name="Nemoto F."/>
            <person name="Kurokawa K."/>
            <person name="Hayashi T."/>
            <person name="Fukui M."/>
        </authorList>
    </citation>
    <scope>NUCLEOTIDE SEQUENCE [LARGE SCALE GENOMIC DNA]</scope>
</reference>
<dbReference type="OrthoDB" id="9775724at2"/>
<name>A0A090AJJ5_9GAMM</name>
<evidence type="ECO:0000256" key="10">
    <source>
        <dbReference type="ARBA" id="ARBA00022777"/>
    </source>
</evidence>
<dbReference type="PANTHER" id="PTHR32309:SF13">
    <property type="entry name" value="FERRIC ENTEROBACTIN TRANSPORT PROTEIN FEPE"/>
    <property type="match status" value="1"/>
</dbReference>
<evidence type="ECO:0000256" key="12">
    <source>
        <dbReference type="ARBA" id="ARBA00022989"/>
    </source>
</evidence>
<dbReference type="GO" id="GO:0005886">
    <property type="term" value="C:plasma membrane"/>
    <property type="evidence" value="ECO:0007669"/>
    <property type="project" value="UniProtKB-SubCell"/>
</dbReference>
<evidence type="ECO:0000256" key="1">
    <source>
        <dbReference type="ARBA" id="ARBA00004429"/>
    </source>
</evidence>
<dbReference type="EC" id="2.7.10.2" evidence="4"/>
<proteinExistence type="inferred from homology"/>
<evidence type="ECO:0000256" key="3">
    <source>
        <dbReference type="ARBA" id="ARBA00008883"/>
    </source>
</evidence>
<keyword evidence="9" id="KW-0547">Nucleotide-binding</keyword>
<keyword evidence="6" id="KW-0997">Cell inner membrane</keyword>
<keyword evidence="10" id="KW-0418">Kinase</keyword>
<dbReference type="InterPro" id="IPR025669">
    <property type="entry name" value="AAA_dom"/>
</dbReference>
<evidence type="ECO:0000256" key="5">
    <source>
        <dbReference type="ARBA" id="ARBA00022475"/>
    </source>
</evidence>
<dbReference type="SUPFAM" id="SSF52540">
    <property type="entry name" value="P-loop containing nucleoside triphosphate hydrolases"/>
    <property type="match status" value="1"/>
</dbReference>
<dbReference type="InterPro" id="IPR027417">
    <property type="entry name" value="P-loop_NTPase"/>
</dbReference>
<keyword evidence="8 17" id="KW-0812">Transmembrane</keyword>
<evidence type="ECO:0000259" key="19">
    <source>
        <dbReference type="Pfam" id="PF13614"/>
    </source>
</evidence>
<evidence type="ECO:0000256" key="4">
    <source>
        <dbReference type="ARBA" id="ARBA00011903"/>
    </source>
</evidence>
<evidence type="ECO:0000259" key="20">
    <source>
        <dbReference type="Pfam" id="PF13807"/>
    </source>
</evidence>
<organism evidence="21 22">
    <name type="scientific">Thioploca ingrica</name>
    <dbReference type="NCBI Taxonomy" id="40754"/>
    <lineage>
        <taxon>Bacteria</taxon>
        <taxon>Pseudomonadati</taxon>
        <taxon>Pseudomonadota</taxon>
        <taxon>Gammaproteobacteria</taxon>
        <taxon>Thiotrichales</taxon>
        <taxon>Thiotrichaceae</taxon>
        <taxon>Thioploca</taxon>
    </lineage>
</organism>
<keyword evidence="13 17" id="KW-0472">Membrane</keyword>
<feature type="domain" description="Tyrosine-protein kinase G-rich" evidence="20">
    <location>
        <begin position="394"/>
        <end position="468"/>
    </location>
</feature>
<evidence type="ECO:0000256" key="6">
    <source>
        <dbReference type="ARBA" id="ARBA00022519"/>
    </source>
</evidence>
<dbReference type="EMBL" id="AP014633">
    <property type="protein sequence ID" value="BAP55095.1"/>
    <property type="molecule type" value="Genomic_DNA"/>
</dbReference>
<evidence type="ECO:0000256" key="11">
    <source>
        <dbReference type="ARBA" id="ARBA00022840"/>
    </source>
</evidence>
<evidence type="ECO:0000259" key="18">
    <source>
        <dbReference type="Pfam" id="PF02706"/>
    </source>
</evidence>
<feature type="coiled-coil region" evidence="16">
    <location>
        <begin position="220"/>
        <end position="277"/>
    </location>
</feature>
<keyword evidence="7" id="KW-0808">Transferase</keyword>
<evidence type="ECO:0000256" key="15">
    <source>
        <dbReference type="ARBA" id="ARBA00051245"/>
    </source>
</evidence>
<dbReference type="KEGG" id="tig:THII_0798"/>
<dbReference type="InterPro" id="IPR050445">
    <property type="entry name" value="Bact_polysacc_biosynth/exp"/>
</dbReference>
<feature type="domain" description="Polysaccharide chain length determinant N-terminal" evidence="18">
    <location>
        <begin position="19"/>
        <end position="111"/>
    </location>
</feature>
<protein>
    <recommendedName>
        <fullName evidence="4">non-specific protein-tyrosine kinase</fullName>
        <ecNumber evidence="4">2.7.10.2</ecNumber>
    </recommendedName>
</protein>
<keyword evidence="22" id="KW-1185">Reference proteome</keyword>
<dbReference type="Gene3D" id="3.40.50.300">
    <property type="entry name" value="P-loop containing nucleotide triphosphate hydrolases"/>
    <property type="match status" value="1"/>
</dbReference>
<comment type="subcellular location">
    <subcellularLocation>
        <location evidence="1">Cell inner membrane</location>
        <topology evidence="1">Multi-pass membrane protein</topology>
    </subcellularLocation>
</comment>
<dbReference type="CDD" id="cd05387">
    <property type="entry name" value="BY-kinase"/>
    <property type="match status" value="1"/>
</dbReference>
<dbReference type="Pfam" id="PF13807">
    <property type="entry name" value="GNVR"/>
    <property type="match status" value="1"/>
</dbReference>
<dbReference type="InterPro" id="IPR003856">
    <property type="entry name" value="LPS_length_determ_N"/>
</dbReference>
<accession>A0A090AJJ5</accession>
<evidence type="ECO:0000313" key="22">
    <source>
        <dbReference type="Proteomes" id="UP000031623"/>
    </source>
</evidence>
<feature type="transmembrane region" description="Helical" evidence="17">
    <location>
        <begin position="35"/>
        <end position="55"/>
    </location>
</feature>
<dbReference type="InterPro" id="IPR005702">
    <property type="entry name" value="Wzc-like_C"/>
</dbReference>
<feature type="transmembrane region" description="Helical" evidence="17">
    <location>
        <begin position="449"/>
        <end position="469"/>
    </location>
</feature>
<keyword evidence="12 17" id="KW-1133">Transmembrane helix</keyword>
<comment type="catalytic activity">
    <reaction evidence="15">
        <text>L-tyrosyl-[protein] + ATP = O-phospho-L-tyrosyl-[protein] + ADP + H(+)</text>
        <dbReference type="Rhea" id="RHEA:10596"/>
        <dbReference type="Rhea" id="RHEA-COMP:10136"/>
        <dbReference type="Rhea" id="RHEA-COMP:20101"/>
        <dbReference type="ChEBI" id="CHEBI:15378"/>
        <dbReference type="ChEBI" id="CHEBI:30616"/>
        <dbReference type="ChEBI" id="CHEBI:46858"/>
        <dbReference type="ChEBI" id="CHEBI:61978"/>
        <dbReference type="ChEBI" id="CHEBI:456216"/>
        <dbReference type="EC" id="2.7.10.2"/>
    </reaction>
</comment>
<sequence>MEMPTLQPSQLANLASGEDEIDLRVYWNVFNKHKWQIIGLTLLIGLLTTLVTFSLQPIYRATVTLLIEFDQPKIISIEEVYGVSSANKDYYQTQLEILKSRSLVEKVVDKLNLVSHKAFNQDTSPVWFWDWRHWWVQLNESAATPISAEEKYQAIVNMIAANLGIEPVRNTQLAKISFESKDAQLAADIANTLANLYIETDLNARIALTKKATTLLTERINDLRQKLSHSEQVLQAYLEEHNLVNVEGVKSVAIKQIEEMASNLVKAHQQLAETQSAYNQVQALRGQASGAFESITAVINNPLVQRLKEIELDAEKKVSELSKRYGSKHPNMIAATTELNTAQANTTKQIRQVITGITKEYEVALANVQALERSLKEKENQIQDINRNEYQLAVLQREVEVNRQLYDLFLTRFKETDASQDIQALQSKIGQVIEPALVASTPYKPQKKLIVAISLVLGFLFSTLLAYLLEYLDNTIKNGEDVEQKLGLPLLGTLPKLKISKQDPCHPQLMFLEKQTSQFAESVRTIRTGIMLSNLDTPRKVLVVTSSVVSEGKTTFAINQALALGQMEKTLLIDADMRRPSIASVFGLTDKAPGLSELVAGTKQLAECIHPVMDGNIDCIHSGLIPPNPLELLSSRRFKELLTQLEKHYGYIVIDSAPTLAVSDAIVLATAASAIVYVVKADVTPYQMVKEGLKRLYQVNAPVLGIVLNQINTRKLSHYYSNKYGYYNKPGYYSYTNR</sequence>
<dbReference type="Proteomes" id="UP000031623">
    <property type="component" value="Chromosome"/>
</dbReference>
<dbReference type="InterPro" id="IPR032807">
    <property type="entry name" value="GNVR"/>
</dbReference>
<evidence type="ECO:0000256" key="14">
    <source>
        <dbReference type="ARBA" id="ARBA00023137"/>
    </source>
</evidence>
<keyword evidence="11" id="KW-0067">ATP-binding</keyword>
<comment type="similarity">
    <text evidence="3">Belongs to the etk/wzc family.</text>
</comment>
<evidence type="ECO:0000256" key="8">
    <source>
        <dbReference type="ARBA" id="ARBA00022692"/>
    </source>
</evidence>
<evidence type="ECO:0000256" key="2">
    <source>
        <dbReference type="ARBA" id="ARBA00007316"/>
    </source>
</evidence>
<dbReference type="Pfam" id="PF13614">
    <property type="entry name" value="AAA_31"/>
    <property type="match status" value="1"/>
</dbReference>
<evidence type="ECO:0000313" key="21">
    <source>
        <dbReference type="EMBL" id="BAP55095.1"/>
    </source>
</evidence>
<dbReference type="NCBIfam" id="TIGR01007">
    <property type="entry name" value="eps_fam"/>
    <property type="match status" value="1"/>
</dbReference>
<feature type="coiled-coil region" evidence="16">
    <location>
        <begin position="361"/>
        <end position="388"/>
    </location>
</feature>
<dbReference type="PANTHER" id="PTHR32309">
    <property type="entry name" value="TYROSINE-PROTEIN KINASE"/>
    <property type="match status" value="1"/>
</dbReference>
<dbReference type="AlphaFoldDB" id="A0A090AJJ5"/>
<dbReference type="GO" id="GO:0004715">
    <property type="term" value="F:non-membrane spanning protein tyrosine kinase activity"/>
    <property type="evidence" value="ECO:0007669"/>
    <property type="project" value="UniProtKB-EC"/>
</dbReference>
<feature type="domain" description="AAA" evidence="19">
    <location>
        <begin position="552"/>
        <end position="697"/>
    </location>
</feature>